<accession>A0A0D8Y095</accession>
<gene>
    <name evidence="2" type="ORF">DICVIV_03698</name>
</gene>
<comment type="similarity">
    <text evidence="1">Belongs to the LAMTOR3 family.</text>
</comment>
<dbReference type="Gene3D" id="3.30.450.30">
    <property type="entry name" value="Dynein light chain 2a, cytoplasmic"/>
    <property type="match status" value="1"/>
</dbReference>
<proteinExistence type="inferred from homology"/>
<keyword evidence="2" id="KW-0418">Kinase</keyword>
<sequence length="121" mass="12997">MEIEKSLRRILSSVPGATTIFFTDRDGVVVSSVGEELRSTASLICSLQATQDQTGKLVMGSHLASVFFYEHSQLVILNVTPFTVFVVAAPTANTGSLLNLRESLVPVLKSVESIIPGHHSV</sequence>
<name>A0A0D8Y095_DICVI</name>
<keyword evidence="2" id="KW-0808">Transferase</keyword>
<dbReference type="PANTHER" id="PTHR13378:SF1">
    <property type="entry name" value="RAGULATOR COMPLEX PROTEIN LAMTOR3"/>
    <property type="match status" value="1"/>
</dbReference>
<dbReference type="GO" id="GO:0032008">
    <property type="term" value="P:positive regulation of TOR signaling"/>
    <property type="evidence" value="ECO:0007669"/>
    <property type="project" value="TreeGrafter"/>
</dbReference>
<protein>
    <submittedName>
        <fullName evidence="2">Mitogen-activated protein kinase kinase 1 interacting</fullName>
    </submittedName>
</protein>
<dbReference type="SUPFAM" id="SSF103196">
    <property type="entry name" value="Roadblock/LC7 domain"/>
    <property type="match status" value="1"/>
</dbReference>
<reference evidence="3" key="2">
    <citation type="journal article" date="2016" name="Sci. Rep.">
        <title>Dictyocaulus viviparus genome, variome and transcriptome elucidate lungworm biology and support future intervention.</title>
        <authorList>
            <person name="McNulty S.N."/>
            <person name="Strube C."/>
            <person name="Rosa B.A."/>
            <person name="Martin J.C."/>
            <person name="Tyagi R."/>
            <person name="Choi Y.J."/>
            <person name="Wang Q."/>
            <person name="Hallsworth Pepin K."/>
            <person name="Zhang X."/>
            <person name="Ozersky P."/>
            <person name="Wilson R.K."/>
            <person name="Sternberg P.W."/>
            <person name="Gasser R.B."/>
            <person name="Mitreva M."/>
        </authorList>
    </citation>
    <scope>NUCLEOTIDE SEQUENCE [LARGE SCALE GENOMIC DNA]</scope>
    <source>
        <strain evidence="3">HannoverDv2000</strain>
    </source>
</reference>
<dbReference type="SMART" id="SM01278">
    <property type="entry name" value="MAPKK1_Int"/>
    <property type="match status" value="1"/>
</dbReference>
<dbReference type="AlphaFoldDB" id="A0A0D8Y095"/>
<dbReference type="Proteomes" id="UP000053766">
    <property type="component" value="Unassembled WGS sequence"/>
</dbReference>
<dbReference type="EMBL" id="KN716214">
    <property type="protein sequence ID" value="KJH50135.1"/>
    <property type="molecule type" value="Genomic_DNA"/>
</dbReference>
<dbReference type="GO" id="GO:0071230">
    <property type="term" value="P:cellular response to amino acid stimulus"/>
    <property type="evidence" value="ECO:0007669"/>
    <property type="project" value="TreeGrafter"/>
</dbReference>
<dbReference type="STRING" id="29172.A0A0D8Y095"/>
<dbReference type="GO" id="GO:0071986">
    <property type="term" value="C:Ragulator complex"/>
    <property type="evidence" value="ECO:0007669"/>
    <property type="project" value="TreeGrafter"/>
</dbReference>
<dbReference type="GO" id="GO:0016301">
    <property type="term" value="F:kinase activity"/>
    <property type="evidence" value="ECO:0007669"/>
    <property type="project" value="UniProtKB-KW"/>
</dbReference>
<evidence type="ECO:0000313" key="2">
    <source>
        <dbReference type="EMBL" id="KJH50135.1"/>
    </source>
</evidence>
<organism evidence="2 3">
    <name type="scientific">Dictyocaulus viviparus</name>
    <name type="common">Bovine lungworm</name>
    <dbReference type="NCBI Taxonomy" id="29172"/>
    <lineage>
        <taxon>Eukaryota</taxon>
        <taxon>Metazoa</taxon>
        <taxon>Ecdysozoa</taxon>
        <taxon>Nematoda</taxon>
        <taxon>Chromadorea</taxon>
        <taxon>Rhabditida</taxon>
        <taxon>Rhabditina</taxon>
        <taxon>Rhabditomorpha</taxon>
        <taxon>Strongyloidea</taxon>
        <taxon>Metastrongylidae</taxon>
        <taxon>Dictyocaulus</taxon>
    </lineage>
</organism>
<keyword evidence="3" id="KW-1185">Reference proteome</keyword>
<dbReference type="InterPro" id="IPR015019">
    <property type="entry name" value="LAMTOR3"/>
</dbReference>
<dbReference type="OrthoDB" id="343907at2759"/>
<reference evidence="2 3" key="1">
    <citation type="submission" date="2013-11" db="EMBL/GenBank/DDBJ databases">
        <title>Draft genome of the bovine lungworm Dictyocaulus viviparus.</title>
        <authorList>
            <person name="Mitreva M."/>
        </authorList>
    </citation>
    <scope>NUCLEOTIDE SEQUENCE [LARGE SCALE GENOMIC DNA]</scope>
    <source>
        <strain evidence="2 3">HannoverDv2000</strain>
    </source>
</reference>
<evidence type="ECO:0000256" key="1">
    <source>
        <dbReference type="ARBA" id="ARBA00005356"/>
    </source>
</evidence>
<dbReference type="PANTHER" id="PTHR13378">
    <property type="entry name" value="REGULATOR COMPLEX PROTEIN LAMTOR3"/>
    <property type="match status" value="1"/>
</dbReference>
<evidence type="ECO:0000313" key="3">
    <source>
        <dbReference type="Proteomes" id="UP000053766"/>
    </source>
</evidence>
<dbReference type="Pfam" id="PF08923">
    <property type="entry name" value="MAPKK1_Int"/>
    <property type="match status" value="1"/>
</dbReference>